<organism evidence="1 2">
    <name type="scientific">Pistacia integerrima</name>
    <dbReference type="NCBI Taxonomy" id="434235"/>
    <lineage>
        <taxon>Eukaryota</taxon>
        <taxon>Viridiplantae</taxon>
        <taxon>Streptophyta</taxon>
        <taxon>Embryophyta</taxon>
        <taxon>Tracheophyta</taxon>
        <taxon>Spermatophyta</taxon>
        <taxon>Magnoliopsida</taxon>
        <taxon>eudicotyledons</taxon>
        <taxon>Gunneridae</taxon>
        <taxon>Pentapetalae</taxon>
        <taxon>rosids</taxon>
        <taxon>malvids</taxon>
        <taxon>Sapindales</taxon>
        <taxon>Anacardiaceae</taxon>
        <taxon>Pistacia</taxon>
    </lineage>
</organism>
<proteinExistence type="predicted"/>
<sequence>MHFKRWQQKIFFYLTNLNLARFLTKDALMLKEDEHDVQIISAVDAWKHSEFLCRNYVMNCLIDSLYCVHF</sequence>
<gene>
    <name evidence="1" type="ORF">Pint_05075</name>
</gene>
<protein>
    <submittedName>
        <fullName evidence="1">Uncharacterized protein</fullName>
    </submittedName>
</protein>
<evidence type="ECO:0000313" key="2">
    <source>
        <dbReference type="Proteomes" id="UP001163603"/>
    </source>
</evidence>
<dbReference type="EMBL" id="CM047738">
    <property type="protein sequence ID" value="KAJ0044337.1"/>
    <property type="molecule type" value="Genomic_DNA"/>
</dbReference>
<keyword evidence="2" id="KW-1185">Reference proteome</keyword>
<dbReference type="Proteomes" id="UP001163603">
    <property type="component" value="Chromosome 3"/>
</dbReference>
<comment type="caution">
    <text evidence="1">The sequence shown here is derived from an EMBL/GenBank/DDBJ whole genome shotgun (WGS) entry which is preliminary data.</text>
</comment>
<reference evidence="2" key="1">
    <citation type="journal article" date="2023" name="G3 (Bethesda)">
        <title>Genome assembly and association tests identify interacting loci associated with vigor, precocity, and sex in interspecific pistachio rootstocks.</title>
        <authorList>
            <person name="Palmer W."/>
            <person name="Jacygrad E."/>
            <person name="Sagayaradj S."/>
            <person name="Cavanaugh K."/>
            <person name="Han R."/>
            <person name="Bertier L."/>
            <person name="Beede B."/>
            <person name="Kafkas S."/>
            <person name="Golino D."/>
            <person name="Preece J."/>
            <person name="Michelmore R."/>
        </authorList>
    </citation>
    <scope>NUCLEOTIDE SEQUENCE [LARGE SCALE GENOMIC DNA]</scope>
</reference>
<evidence type="ECO:0000313" key="1">
    <source>
        <dbReference type="EMBL" id="KAJ0044337.1"/>
    </source>
</evidence>
<name>A0ACC0Z241_9ROSI</name>
<accession>A0ACC0Z241</accession>